<dbReference type="GO" id="GO:0031083">
    <property type="term" value="C:BLOC-1 complex"/>
    <property type="evidence" value="ECO:0007669"/>
    <property type="project" value="TreeGrafter"/>
</dbReference>
<proteinExistence type="predicted"/>
<organism evidence="3 4">
    <name type="scientific">Ladona fulva</name>
    <name type="common">Scarce chaser dragonfly</name>
    <name type="synonym">Libellula fulva</name>
    <dbReference type="NCBI Taxonomy" id="123851"/>
    <lineage>
        <taxon>Eukaryota</taxon>
        <taxon>Metazoa</taxon>
        <taxon>Ecdysozoa</taxon>
        <taxon>Arthropoda</taxon>
        <taxon>Hexapoda</taxon>
        <taxon>Insecta</taxon>
        <taxon>Pterygota</taxon>
        <taxon>Palaeoptera</taxon>
        <taxon>Odonata</taxon>
        <taxon>Epiprocta</taxon>
        <taxon>Anisoptera</taxon>
        <taxon>Libelluloidea</taxon>
        <taxon>Libellulidae</taxon>
        <taxon>Ladona</taxon>
    </lineage>
</organism>
<reference evidence="3" key="2">
    <citation type="submission" date="2017-10" db="EMBL/GenBank/DDBJ databases">
        <title>Ladona fulva Genome sequencing and assembly.</title>
        <authorList>
            <person name="Murali S."/>
            <person name="Richards S."/>
            <person name="Bandaranaike D."/>
            <person name="Bellair M."/>
            <person name="Blankenburg K."/>
            <person name="Chao H."/>
            <person name="Dinh H."/>
            <person name="Doddapaneni H."/>
            <person name="Dugan-Rocha S."/>
            <person name="Elkadiri S."/>
            <person name="Gnanaolivu R."/>
            <person name="Hernandez B."/>
            <person name="Skinner E."/>
            <person name="Javaid M."/>
            <person name="Lee S."/>
            <person name="Li M."/>
            <person name="Ming W."/>
            <person name="Munidasa M."/>
            <person name="Muniz J."/>
            <person name="Nguyen L."/>
            <person name="Hughes D."/>
            <person name="Osuji N."/>
            <person name="Pu L.-L."/>
            <person name="Puazo M."/>
            <person name="Qu C."/>
            <person name="Quiroz J."/>
            <person name="Raj R."/>
            <person name="Weissenberger G."/>
            <person name="Xin Y."/>
            <person name="Zou X."/>
            <person name="Han Y."/>
            <person name="Worley K."/>
            <person name="Muzny D."/>
            <person name="Gibbs R."/>
        </authorList>
    </citation>
    <scope>NUCLEOTIDE SEQUENCE</scope>
    <source>
        <strain evidence="3">Sampled in the wild</strain>
    </source>
</reference>
<dbReference type="Proteomes" id="UP000792457">
    <property type="component" value="Unassembled WGS sequence"/>
</dbReference>
<feature type="region of interest" description="Disordered" evidence="1">
    <location>
        <begin position="168"/>
        <end position="194"/>
    </location>
</feature>
<evidence type="ECO:0008006" key="5">
    <source>
        <dbReference type="Google" id="ProtNLM"/>
    </source>
</evidence>
<dbReference type="EMBL" id="KZ308831">
    <property type="protein sequence ID" value="KAG8234609.1"/>
    <property type="molecule type" value="Genomic_DNA"/>
</dbReference>
<evidence type="ECO:0000256" key="1">
    <source>
        <dbReference type="SAM" id="MobiDB-lite"/>
    </source>
</evidence>
<comment type="caution">
    <text evidence="3">The sequence shown here is derived from an EMBL/GenBank/DDBJ whole genome shotgun (WGS) entry which is preliminary data.</text>
</comment>
<keyword evidence="2" id="KW-0472">Membrane</keyword>
<accession>A0A8K0KG40</accession>
<reference evidence="3" key="1">
    <citation type="submission" date="2013-04" db="EMBL/GenBank/DDBJ databases">
        <authorList>
            <person name="Qu J."/>
            <person name="Murali S.C."/>
            <person name="Bandaranaike D."/>
            <person name="Bellair M."/>
            <person name="Blankenburg K."/>
            <person name="Chao H."/>
            <person name="Dinh H."/>
            <person name="Doddapaneni H."/>
            <person name="Downs B."/>
            <person name="Dugan-Rocha S."/>
            <person name="Elkadiri S."/>
            <person name="Gnanaolivu R.D."/>
            <person name="Hernandez B."/>
            <person name="Javaid M."/>
            <person name="Jayaseelan J.C."/>
            <person name="Lee S."/>
            <person name="Li M."/>
            <person name="Ming W."/>
            <person name="Munidasa M."/>
            <person name="Muniz J."/>
            <person name="Nguyen L."/>
            <person name="Ongeri F."/>
            <person name="Osuji N."/>
            <person name="Pu L.-L."/>
            <person name="Puazo M."/>
            <person name="Qu C."/>
            <person name="Quiroz J."/>
            <person name="Raj R."/>
            <person name="Weissenberger G."/>
            <person name="Xin Y."/>
            <person name="Zou X."/>
            <person name="Han Y."/>
            <person name="Richards S."/>
            <person name="Worley K."/>
            <person name="Muzny D."/>
            <person name="Gibbs R."/>
        </authorList>
    </citation>
    <scope>NUCLEOTIDE SEQUENCE</scope>
    <source>
        <strain evidence="3">Sampled in the wild</strain>
    </source>
</reference>
<dbReference type="PANTHER" id="PTHR31328">
    <property type="entry name" value="BIOGENESIS OF LYSOSOME-RELATED ORGANELLES COMPLEX 1 SUBUNIT 6"/>
    <property type="match status" value="1"/>
</dbReference>
<dbReference type="PANTHER" id="PTHR31328:SF2">
    <property type="entry name" value="BIOGENESIS OF LYSOSOME-RELATED ORGANELLES COMPLEX 1 SUBUNIT 6"/>
    <property type="match status" value="1"/>
</dbReference>
<evidence type="ECO:0000313" key="4">
    <source>
        <dbReference type="Proteomes" id="UP000792457"/>
    </source>
</evidence>
<dbReference type="InterPro" id="IPR028119">
    <property type="entry name" value="Snapin/Pallidin/Snn1"/>
</dbReference>
<feature type="compositionally biased region" description="Basic and acidic residues" evidence="1">
    <location>
        <begin position="168"/>
        <end position="177"/>
    </location>
</feature>
<evidence type="ECO:0000313" key="3">
    <source>
        <dbReference type="EMBL" id="KAG8234609.1"/>
    </source>
</evidence>
<dbReference type="SUPFAM" id="SSF101447">
    <property type="entry name" value="Formin homology 2 domain (FH2 domain)"/>
    <property type="match status" value="1"/>
</dbReference>
<keyword evidence="2" id="KW-0812">Transmembrane</keyword>
<keyword evidence="2" id="KW-1133">Transmembrane helix</keyword>
<keyword evidence="4" id="KW-1185">Reference proteome</keyword>
<evidence type="ECO:0000256" key="2">
    <source>
        <dbReference type="SAM" id="Phobius"/>
    </source>
</evidence>
<name>A0A8K0KG40_LADFU</name>
<feature type="transmembrane region" description="Helical" evidence="2">
    <location>
        <begin position="19"/>
        <end position="37"/>
    </location>
</feature>
<dbReference type="AlphaFoldDB" id="A0A8K0KG40"/>
<dbReference type="OrthoDB" id="19659at2759"/>
<gene>
    <name evidence="3" type="ORF">J437_LFUL017722</name>
</gene>
<dbReference type="GO" id="GO:0030133">
    <property type="term" value="C:transport vesicle"/>
    <property type="evidence" value="ECO:0007669"/>
    <property type="project" value="TreeGrafter"/>
</dbReference>
<protein>
    <recommendedName>
        <fullName evidence="5">BLOC-1 subunit 6</fullName>
    </recommendedName>
</protein>
<dbReference type="Pfam" id="PF14712">
    <property type="entry name" value="Snapin_Pallidin"/>
    <property type="match status" value="1"/>
</dbReference>
<sequence>MEDLNPCIINVMTSWAVNYKGRFVCIIFLVVFILNILDMTEIQNDSQDGTVQSGNASKNPFTCKETVSQLSEGLMSQYSTDLARVKTQIDELIKGQSSLIEKLESENARFAITQETYDLQETFTKVKHYHTKLESIKKEMAQIHERTAKVKKRAMKLQHNCQKEALMREQRKEEQLQREQQLIAKPGVSRKSKP</sequence>